<protein>
    <submittedName>
        <fullName evidence="2">Uncharacterized protein</fullName>
    </submittedName>
</protein>
<gene>
    <name evidence="2" type="ORF">CEXT_664671</name>
</gene>
<name>A0AAV4PVD1_CAEEX</name>
<evidence type="ECO:0000313" key="2">
    <source>
        <dbReference type="EMBL" id="GIY00670.1"/>
    </source>
</evidence>
<proteinExistence type="predicted"/>
<keyword evidence="3" id="KW-1185">Reference proteome</keyword>
<organism evidence="2 3">
    <name type="scientific">Caerostris extrusa</name>
    <name type="common">Bark spider</name>
    <name type="synonym">Caerostris bankana</name>
    <dbReference type="NCBI Taxonomy" id="172846"/>
    <lineage>
        <taxon>Eukaryota</taxon>
        <taxon>Metazoa</taxon>
        <taxon>Ecdysozoa</taxon>
        <taxon>Arthropoda</taxon>
        <taxon>Chelicerata</taxon>
        <taxon>Arachnida</taxon>
        <taxon>Araneae</taxon>
        <taxon>Araneomorphae</taxon>
        <taxon>Entelegynae</taxon>
        <taxon>Araneoidea</taxon>
        <taxon>Araneidae</taxon>
        <taxon>Caerostris</taxon>
    </lineage>
</organism>
<sequence length="81" mass="8594">MDSLKSPDPKRSGNGKKRVGLTSLHYCFGANTRGWGSNAWGEMGARKGGGACHRGCCADDPSDDQKGALKGTSERKHVWTG</sequence>
<reference evidence="2 3" key="1">
    <citation type="submission" date="2021-06" db="EMBL/GenBank/DDBJ databases">
        <title>Caerostris extrusa draft genome.</title>
        <authorList>
            <person name="Kono N."/>
            <person name="Arakawa K."/>
        </authorList>
    </citation>
    <scope>NUCLEOTIDE SEQUENCE [LARGE SCALE GENOMIC DNA]</scope>
</reference>
<comment type="caution">
    <text evidence="2">The sequence shown here is derived from an EMBL/GenBank/DDBJ whole genome shotgun (WGS) entry which is preliminary data.</text>
</comment>
<evidence type="ECO:0000256" key="1">
    <source>
        <dbReference type="SAM" id="MobiDB-lite"/>
    </source>
</evidence>
<dbReference type="EMBL" id="BPLR01005213">
    <property type="protein sequence ID" value="GIY00670.1"/>
    <property type="molecule type" value="Genomic_DNA"/>
</dbReference>
<evidence type="ECO:0000313" key="3">
    <source>
        <dbReference type="Proteomes" id="UP001054945"/>
    </source>
</evidence>
<feature type="compositionally biased region" description="Basic and acidic residues" evidence="1">
    <location>
        <begin position="63"/>
        <end position="81"/>
    </location>
</feature>
<accession>A0AAV4PVD1</accession>
<dbReference type="AlphaFoldDB" id="A0AAV4PVD1"/>
<feature type="region of interest" description="Disordered" evidence="1">
    <location>
        <begin position="60"/>
        <end position="81"/>
    </location>
</feature>
<dbReference type="Proteomes" id="UP001054945">
    <property type="component" value="Unassembled WGS sequence"/>
</dbReference>